<dbReference type="CDD" id="cd01285">
    <property type="entry name" value="nucleoside_deaminase"/>
    <property type="match status" value="1"/>
</dbReference>
<protein>
    <submittedName>
        <fullName evidence="2">Nucleoside deaminase</fullName>
    </submittedName>
</protein>
<dbReference type="InterPro" id="IPR002125">
    <property type="entry name" value="CMP_dCMP_dom"/>
</dbReference>
<comment type="caution">
    <text evidence="2">The sequence shown here is derived from an EMBL/GenBank/DDBJ whole genome shotgun (WGS) entry which is preliminary data.</text>
</comment>
<dbReference type="InterPro" id="IPR016193">
    <property type="entry name" value="Cytidine_deaminase-like"/>
</dbReference>
<evidence type="ECO:0000313" key="3">
    <source>
        <dbReference type="Proteomes" id="UP000753961"/>
    </source>
</evidence>
<keyword evidence="3" id="KW-1185">Reference proteome</keyword>
<dbReference type="GO" id="GO:0046872">
    <property type="term" value="F:metal ion binding"/>
    <property type="evidence" value="ECO:0007669"/>
    <property type="project" value="UniProtKB-KW"/>
</dbReference>
<dbReference type="AlphaFoldDB" id="A0A953LC41"/>
<evidence type="ECO:0000313" key="2">
    <source>
        <dbReference type="EMBL" id="MBY5959141.1"/>
    </source>
</evidence>
<dbReference type="SUPFAM" id="SSF53927">
    <property type="entry name" value="Cytidine deaminase-like"/>
    <property type="match status" value="1"/>
</dbReference>
<proteinExistence type="predicted"/>
<gene>
    <name evidence="2" type="ORF">KUV50_13395</name>
</gene>
<dbReference type="GO" id="GO:0002100">
    <property type="term" value="P:tRNA wobble adenosine to inosine editing"/>
    <property type="evidence" value="ECO:0007669"/>
    <property type="project" value="InterPro"/>
</dbReference>
<dbReference type="RefSeq" id="WP_222580680.1">
    <property type="nucleotide sequence ID" value="NZ_JAHVHU010000012.1"/>
</dbReference>
<name>A0A953LC41_9BACT</name>
<sequence length="167" mass="18471">MKKTETDLTDMDQKFLRLCLNLAREAFEAGDAPFGSVLVSAEGAVIAQARNRSNEINALAHPEIDLARWACENLSEEQRRTVTMYTSGEHCPMCSAAHGWAGLGPIVYLSSARQLEEWRKDSGAPEAPINFFPVQSVVSDIEVRGPATGDLLEEIKSLQKAYFNRDL</sequence>
<reference evidence="2" key="1">
    <citation type="submission" date="2021-06" db="EMBL/GenBank/DDBJ databases">
        <title>44 bacteria genomes isolated from Dapeng, Shenzhen.</title>
        <authorList>
            <person name="Zheng W."/>
            <person name="Yu S."/>
            <person name="Huang Y."/>
        </authorList>
    </citation>
    <scope>NUCLEOTIDE SEQUENCE</scope>
    <source>
        <strain evidence="2">DP5N28-2</strain>
    </source>
</reference>
<feature type="domain" description="CMP/dCMP-type deaminase" evidence="1">
    <location>
        <begin position="10"/>
        <end position="126"/>
    </location>
</feature>
<dbReference type="PANTHER" id="PTHR11079:SF179">
    <property type="entry name" value="TRNA(ADENINE(34)) DEAMINASE, CHLOROPLASTIC"/>
    <property type="match status" value="1"/>
</dbReference>
<organism evidence="2 3">
    <name type="scientific">Membranihabitans marinus</name>
    <dbReference type="NCBI Taxonomy" id="1227546"/>
    <lineage>
        <taxon>Bacteria</taxon>
        <taxon>Pseudomonadati</taxon>
        <taxon>Bacteroidota</taxon>
        <taxon>Saprospiria</taxon>
        <taxon>Saprospirales</taxon>
        <taxon>Saprospiraceae</taxon>
        <taxon>Membranihabitans</taxon>
    </lineage>
</organism>
<accession>A0A953LC41</accession>
<dbReference type="GO" id="GO:0052717">
    <property type="term" value="F:tRNA-specific adenosine-34 deaminase activity"/>
    <property type="evidence" value="ECO:0007669"/>
    <property type="project" value="UniProtKB-EC"/>
</dbReference>
<dbReference type="Gene3D" id="3.40.140.10">
    <property type="entry name" value="Cytidine Deaminase, domain 2"/>
    <property type="match status" value="1"/>
</dbReference>
<dbReference type="PANTHER" id="PTHR11079">
    <property type="entry name" value="CYTOSINE DEAMINASE FAMILY MEMBER"/>
    <property type="match status" value="1"/>
</dbReference>
<dbReference type="EMBL" id="JAHVHU010000012">
    <property type="protein sequence ID" value="MBY5959141.1"/>
    <property type="molecule type" value="Genomic_DNA"/>
</dbReference>
<dbReference type="Pfam" id="PF00383">
    <property type="entry name" value="dCMP_cyt_deam_1"/>
    <property type="match status" value="1"/>
</dbReference>
<dbReference type="Proteomes" id="UP000753961">
    <property type="component" value="Unassembled WGS sequence"/>
</dbReference>
<dbReference type="PROSITE" id="PS51747">
    <property type="entry name" value="CYT_DCMP_DEAMINASES_2"/>
    <property type="match status" value="1"/>
</dbReference>
<evidence type="ECO:0000259" key="1">
    <source>
        <dbReference type="PROSITE" id="PS51747"/>
    </source>
</evidence>